<dbReference type="GO" id="GO:0003700">
    <property type="term" value="F:DNA-binding transcription factor activity"/>
    <property type="evidence" value="ECO:0007669"/>
    <property type="project" value="InterPro"/>
</dbReference>
<geneLocation type="plasmid" evidence="6 7">
    <name>unnamed1</name>
</geneLocation>
<dbReference type="PANTHER" id="PTHR30537:SF66">
    <property type="entry name" value="IRON-REGULATED VIRULENCE REGULATORY PROTEIN IRGB"/>
    <property type="match status" value="1"/>
</dbReference>
<dbReference type="GO" id="GO:0006351">
    <property type="term" value="P:DNA-templated transcription"/>
    <property type="evidence" value="ECO:0007669"/>
    <property type="project" value="TreeGrafter"/>
</dbReference>
<dbReference type="InterPro" id="IPR005119">
    <property type="entry name" value="LysR_subst-bd"/>
</dbReference>
<dbReference type="InterPro" id="IPR058163">
    <property type="entry name" value="LysR-type_TF_proteobact-type"/>
</dbReference>
<dbReference type="Pfam" id="PF03466">
    <property type="entry name" value="LysR_substrate"/>
    <property type="match status" value="1"/>
</dbReference>
<reference evidence="6 7" key="1">
    <citation type="submission" date="2017-07" db="EMBL/GenBank/DDBJ databases">
        <title>Phylogenetic study on the rhizospheric bacterium Ochrobactrum sp. A44.</title>
        <authorList>
            <person name="Krzyzanowska D.M."/>
            <person name="Ossowicki A."/>
            <person name="Rajewska M."/>
            <person name="Maciag T."/>
            <person name="Kaczynski Z."/>
            <person name="Czerwicka M."/>
            <person name="Jafra S."/>
        </authorList>
    </citation>
    <scope>NUCLEOTIDE SEQUENCE [LARGE SCALE GENOMIC DNA]</scope>
    <source>
        <strain evidence="6 7">A44</strain>
        <plasmid evidence="6 7">unnamed1</plasmid>
    </source>
</reference>
<proteinExistence type="inferred from homology"/>
<dbReference type="PROSITE" id="PS50931">
    <property type="entry name" value="HTH_LYSR"/>
    <property type="match status" value="1"/>
</dbReference>
<evidence type="ECO:0000256" key="2">
    <source>
        <dbReference type="ARBA" id="ARBA00023015"/>
    </source>
</evidence>
<dbReference type="OrthoDB" id="9812435at2"/>
<dbReference type="InterPro" id="IPR036390">
    <property type="entry name" value="WH_DNA-bd_sf"/>
</dbReference>
<evidence type="ECO:0000256" key="1">
    <source>
        <dbReference type="ARBA" id="ARBA00009437"/>
    </source>
</evidence>
<dbReference type="Pfam" id="PF00126">
    <property type="entry name" value="HTH_1"/>
    <property type="match status" value="1"/>
</dbReference>
<accession>A0A248UPC4</accession>
<name>A0A248UPC4_9HYPH</name>
<dbReference type="EMBL" id="CP022605">
    <property type="protein sequence ID" value="ASV88486.1"/>
    <property type="molecule type" value="Genomic_DNA"/>
</dbReference>
<dbReference type="KEGG" id="och:CES85_3644"/>
<evidence type="ECO:0000256" key="3">
    <source>
        <dbReference type="ARBA" id="ARBA00023125"/>
    </source>
</evidence>
<keyword evidence="4" id="KW-0804">Transcription</keyword>
<dbReference type="FunFam" id="1.10.10.10:FF:000001">
    <property type="entry name" value="LysR family transcriptional regulator"/>
    <property type="match status" value="1"/>
</dbReference>
<dbReference type="PANTHER" id="PTHR30537">
    <property type="entry name" value="HTH-TYPE TRANSCRIPTIONAL REGULATOR"/>
    <property type="match status" value="1"/>
</dbReference>
<dbReference type="CDD" id="cd08422">
    <property type="entry name" value="PBP2_CrgA_like"/>
    <property type="match status" value="1"/>
</dbReference>
<comment type="similarity">
    <text evidence="1">Belongs to the LysR transcriptional regulatory family.</text>
</comment>
<evidence type="ECO:0000256" key="4">
    <source>
        <dbReference type="ARBA" id="ARBA00023163"/>
    </source>
</evidence>
<protein>
    <submittedName>
        <fullName evidence="6">LysR substrate binding domain protein</fullName>
    </submittedName>
</protein>
<keyword evidence="6" id="KW-0614">Plasmid</keyword>
<keyword evidence="2" id="KW-0805">Transcription regulation</keyword>
<dbReference type="AlphaFoldDB" id="A0A248UPC4"/>
<dbReference type="RefSeq" id="WP_095448680.1">
    <property type="nucleotide sequence ID" value="NZ_CP022605.1"/>
</dbReference>
<dbReference type="Gene3D" id="1.10.10.10">
    <property type="entry name" value="Winged helix-like DNA-binding domain superfamily/Winged helix DNA-binding domain"/>
    <property type="match status" value="1"/>
</dbReference>
<dbReference type="SUPFAM" id="SSF53850">
    <property type="entry name" value="Periplasmic binding protein-like II"/>
    <property type="match status" value="1"/>
</dbReference>
<feature type="domain" description="HTH lysR-type" evidence="5">
    <location>
        <begin position="2"/>
        <end position="59"/>
    </location>
</feature>
<dbReference type="Proteomes" id="UP000215256">
    <property type="component" value="Plasmid unnamed1"/>
</dbReference>
<dbReference type="Gene3D" id="3.40.190.290">
    <property type="match status" value="1"/>
</dbReference>
<dbReference type="InterPro" id="IPR036388">
    <property type="entry name" value="WH-like_DNA-bd_sf"/>
</dbReference>
<gene>
    <name evidence="6" type="ORF">CES85_3644</name>
</gene>
<sequence>MLNLQRVNIFVAVVDSGSFTAAAKLLGHTRAVISFNIKQLESDLDVSLLTRTTRRLMLTEAGQRFYTHGRRLLQDASLAEEDVRSGHQGLNGLLRITTTQEYGVYKIVPKLAAFSQMHPQLKIEHSASSHHANLVAERFDIAIRLGQIADTGYRAALVETFSVVPVASPDYLRSVDAQEPINLHDLKALRWMAHSRLDTPLIWKVQTPNKIQEVLDMQTEAAITADSSSALREFALRGAGAALLPEWLIADDIAAGRLLHLLPDYRFPTQAVSAIYPNTRHIPAKVRAFIDFLKKADER</sequence>
<evidence type="ECO:0000313" key="7">
    <source>
        <dbReference type="Proteomes" id="UP000215256"/>
    </source>
</evidence>
<evidence type="ECO:0000313" key="6">
    <source>
        <dbReference type="EMBL" id="ASV88486.1"/>
    </source>
</evidence>
<dbReference type="GO" id="GO:0043565">
    <property type="term" value="F:sequence-specific DNA binding"/>
    <property type="evidence" value="ECO:0007669"/>
    <property type="project" value="TreeGrafter"/>
</dbReference>
<dbReference type="InterPro" id="IPR000847">
    <property type="entry name" value="LysR_HTH_N"/>
</dbReference>
<keyword evidence="3" id="KW-0238">DNA-binding</keyword>
<evidence type="ECO:0000259" key="5">
    <source>
        <dbReference type="PROSITE" id="PS50931"/>
    </source>
</evidence>
<organism evidence="6 7">
    <name type="scientific">Ochrobactrum quorumnocens</name>
    <dbReference type="NCBI Taxonomy" id="271865"/>
    <lineage>
        <taxon>Bacteria</taxon>
        <taxon>Pseudomonadati</taxon>
        <taxon>Pseudomonadota</taxon>
        <taxon>Alphaproteobacteria</taxon>
        <taxon>Hyphomicrobiales</taxon>
        <taxon>Brucellaceae</taxon>
        <taxon>Brucella/Ochrobactrum group</taxon>
        <taxon>Ochrobactrum</taxon>
    </lineage>
</organism>
<dbReference type="SUPFAM" id="SSF46785">
    <property type="entry name" value="Winged helix' DNA-binding domain"/>
    <property type="match status" value="1"/>
</dbReference>